<dbReference type="KEGG" id="iis:EYM_00520"/>
<dbReference type="SUPFAM" id="SSF63867">
    <property type="entry name" value="MoeA C-terminal domain-like"/>
    <property type="match status" value="1"/>
</dbReference>
<gene>
    <name evidence="4" type="ORF">EYM_00520</name>
</gene>
<organism evidence="4 5">
    <name type="scientific">Ignicoccus islandicus DSM 13165</name>
    <dbReference type="NCBI Taxonomy" id="940295"/>
    <lineage>
        <taxon>Archaea</taxon>
        <taxon>Thermoproteota</taxon>
        <taxon>Thermoprotei</taxon>
        <taxon>Desulfurococcales</taxon>
        <taxon>Desulfurococcaceae</taxon>
        <taxon>Ignicoccus</taxon>
    </lineage>
</organism>
<dbReference type="Pfam" id="PF00994">
    <property type="entry name" value="MoCF_biosynth"/>
    <property type="match status" value="1"/>
</dbReference>
<dbReference type="Pfam" id="PF03453">
    <property type="entry name" value="MoeA_N"/>
    <property type="match status" value="1"/>
</dbReference>
<dbReference type="Gene3D" id="3.90.105.10">
    <property type="entry name" value="Molybdopterin biosynthesis moea protein, domain 2"/>
    <property type="match status" value="1"/>
</dbReference>
<comment type="pathway">
    <text evidence="1">Cofactor biosynthesis; molybdopterin biosynthesis.</text>
</comment>
<dbReference type="InterPro" id="IPR005111">
    <property type="entry name" value="MoeA_C_domain_IV"/>
</dbReference>
<dbReference type="UniPathway" id="UPA00344"/>
<dbReference type="Proteomes" id="UP000060778">
    <property type="component" value="Chromosome"/>
</dbReference>
<dbReference type="InterPro" id="IPR001453">
    <property type="entry name" value="MoaB/Mog_dom"/>
</dbReference>
<dbReference type="SUPFAM" id="SSF53218">
    <property type="entry name" value="Molybdenum cofactor biosynthesis proteins"/>
    <property type="match status" value="1"/>
</dbReference>
<dbReference type="PATRIC" id="fig|940295.4.peg.103"/>
<dbReference type="PANTHER" id="PTHR10192:SF19">
    <property type="entry name" value="MOLYBDOPTERIN BIOSYNTHESIS PROTEIN MJ0666-RELATED"/>
    <property type="match status" value="1"/>
</dbReference>
<proteinExistence type="predicted"/>
<dbReference type="Gene3D" id="3.40.980.10">
    <property type="entry name" value="MoaB/Mog-like domain"/>
    <property type="match status" value="1"/>
</dbReference>
<evidence type="ECO:0000256" key="1">
    <source>
        <dbReference type="ARBA" id="ARBA00005046"/>
    </source>
</evidence>
<evidence type="ECO:0000259" key="3">
    <source>
        <dbReference type="SMART" id="SM00852"/>
    </source>
</evidence>
<dbReference type="InterPro" id="IPR038987">
    <property type="entry name" value="MoeA-like"/>
</dbReference>
<evidence type="ECO:0000313" key="4">
    <source>
        <dbReference type="EMBL" id="ALU11395.1"/>
    </source>
</evidence>
<dbReference type="Pfam" id="PF03454">
    <property type="entry name" value="MoeA_C"/>
    <property type="match status" value="1"/>
</dbReference>
<reference evidence="4 5" key="1">
    <citation type="submission" date="2013-11" db="EMBL/GenBank/DDBJ databases">
        <title>Comparative genomics of Ignicoccus.</title>
        <authorList>
            <person name="Podar M."/>
        </authorList>
    </citation>
    <scope>NUCLEOTIDE SEQUENCE [LARGE SCALE GENOMIC DNA]</scope>
    <source>
        <strain evidence="4 5">DSM 13165</strain>
    </source>
</reference>
<dbReference type="GO" id="GO:0005737">
    <property type="term" value="C:cytoplasm"/>
    <property type="evidence" value="ECO:0007669"/>
    <property type="project" value="TreeGrafter"/>
</dbReference>
<dbReference type="GeneID" id="30679524"/>
<accession>A0A0U3EAD8</accession>
<dbReference type="PANTHER" id="PTHR10192">
    <property type="entry name" value="MOLYBDOPTERIN BIOSYNTHESIS PROTEIN"/>
    <property type="match status" value="1"/>
</dbReference>
<dbReference type="GO" id="GO:0061599">
    <property type="term" value="F:molybdopterin molybdotransferase activity"/>
    <property type="evidence" value="ECO:0007669"/>
    <property type="project" value="TreeGrafter"/>
</dbReference>
<dbReference type="EMBL" id="CP006867">
    <property type="protein sequence ID" value="ALU11395.1"/>
    <property type="molecule type" value="Genomic_DNA"/>
</dbReference>
<dbReference type="InterPro" id="IPR036135">
    <property type="entry name" value="MoeA_linker/N_sf"/>
</dbReference>
<dbReference type="InterPro" id="IPR036425">
    <property type="entry name" value="MoaB/Mog-like_dom_sf"/>
</dbReference>
<name>A0A0U3EAD8_9CREN</name>
<evidence type="ECO:0000313" key="5">
    <source>
        <dbReference type="Proteomes" id="UP000060778"/>
    </source>
</evidence>
<keyword evidence="5" id="KW-1185">Reference proteome</keyword>
<dbReference type="OrthoDB" id="31371at2157"/>
<evidence type="ECO:0000256" key="2">
    <source>
        <dbReference type="ARBA" id="ARBA00023150"/>
    </source>
</evidence>
<dbReference type="InterPro" id="IPR036688">
    <property type="entry name" value="MoeA_C_domain_IV_sf"/>
</dbReference>
<dbReference type="RefSeq" id="WP_075049185.1">
    <property type="nucleotide sequence ID" value="NZ_CP006867.1"/>
</dbReference>
<dbReference type="CDD" id="cd00887">
    <property type="entry name" value="MoeA"/>
    <property type="match status" value="1"/>
</dbReference>
<feature type="domain" description="MoaB/Mog" evidence="3">
    <location>
        <begin position="173"/>
        <end position="308"/>
    </location>
</feature>
<dbReference type="AlphaFoldDB" id="A0A0U3EAD8"/>
<dbReference type="GO" id="GO:0006777">
    <property type="term" value="P:Mo-molybdopterin cofactor biosynthetic process"/>
    <property type="evidence" value="ECO:0007669"/>
    <property type="project" value="UniProtKB-KW"/>
</dbReference>
<keyword evidence="2" id="KW-0501">Molybdenum cofactor biosynthesis</keyword>
<dbReference type="NCBIfam" id="TIGR00177">
    <property type="entry name" value="molyb_syn"/>
    <property type="match status" value="1"/>
</dbReference>
<protein>
    <submittedName>
        <fullName evidence="4">Molybdenum cofactor biosynthesis protein MoaA</fullName>
    </submittedName>
</protein>
<dbReference type="STRING" id="940295.EYM_00520"/>
<dbReference type="SMART" id="SM00852">
    <property type="entry name" value="MoCF_biosynth"/>
    <property type="match status" value="1"/>
</dbReference>
<dbReference type="Gene3D" id="2.170.190.11">
    <property type="entry name" value="Molybdopterin biosynthesis moea protein, domain 3"/>
    <property type="match status" value="1"/>
</dbReference>
<dbReference type="Gene3D" id="2.40.340.10">
    <property type="entry name" value="MoeA, C-terminal, domain IV"/>
    <property type="match status" value="1"/>
</dbReference>
<sequence length="400" mass="43496">MGLTKLNPVEKVINEIYPYFSSITVTTVRFNEATSRYSAQRVVAVEDNPPVPKSVLDGFAVNSEDVFGASEYSPIELEIGKEWKPGVAVYVNTGDPLPQGTDTVIPIEAVKVVGNKVLVFKQYPPGNAVAKIGEDLRKGETIIDKGVLIRPWHVAALASQGIIEVDVIDPKIAVAATGDEIVEPWEGNGVRNSTAWLVASFFRERIGSVPSYHGILRDDEEAIKNFVEVALDKYDIVITTGGSSVGKRDISVKVMEKLADKWIHGVALTPGRPLGIGVRDGKLMVSLSGYPVAALSQLEVVVWPIIKKAHELKEPPRPKVRAKLKRRLPVTPNMLHLYRVVVCSREGELWVEPLRLTGSGILSSLIKSNGIVVAGVRGETGYDAGDEIEVELIGDIVPCK</sequence>
<dbReference type="InterPro" id="IPR005110">
    <property type="entry name" value="MoeA_linker/N"/>
</dbReference>
<dbReference type="SUPFAM" id="SSF63882">
    <property type="entry name" value="MoeA N-terminal region -like"/>
    <property type="match status" value="1"/>
</dbReference>